<gene>
    <name evidence="3" type="ORF">THITE_2109370</name>
</gene>
<keyword evidence="2" id="KW-0472">Membrane</keyword>
<dbReference type="EMBL" id="CP003009">
    <property type="protein sequence ID" value="AEO63768.1"/>
    <property type="molecule type" value="Genomic_DNA"/>
</dbReference>
<evidence type="ECO:0000313" key="4">
    <source>
        <dbReference type="Proteomes" id="UP000008181"/>
    </source>
</evidence>
<sequence>MGLPPDEHLPEVYVPQEHSRLPEVAPDSSPEATQARLYQASDKYPAQFDNAPKLPHEEPPAWAPLPGQQQPGGMGTEHLSSAVSPDGSVPWQSFPGSGGDDRTFVGTDPGQENKRLCGLPRRVFIILAAILGVAVVAAAVGGGVGGAVAARQRSSDASESSPAAVSSAASSGSSSSSSSSTPTRTTTTSSSSTSSAPTATVSFLNNQTDPSVFKHGFAFQAWEKPYMKGNFTPIYSDEGFINLPFNATSYIWLEDKSQSCCVTFCNDTKPSDSYWCQSRWRNSSSGYFRRISLWCGDRDDEQLRTSCS</sequence>
<feature type="region of interest" description="Disordered" evidence="1">
    <location>
        <begin position="1"/>
        <end position="109"/>
    </location>
</feature>
<protein>
    <submittedName>
        <fullName evidence="3">Uncharacterized protein</fullName>
    </submittedName>
</protein>
<feature type="region of interest" description="Disordered" evidence="1">
    <location>
        <begin position="153"/>
        <end position="198"/>
    </location>
</feature>
<organism evidence="3 4">
    <name type="scientific">Thermothielavioides terrestris (strain ATCC 38088 / NRRL 8126)</name>
    <name type="common">Thielavia terrestris</name>
    <dbReference type="NCBI Taxonomy" id="578455"/>
    <lineage>
        <taxon>Eukaryota</taxon>
        <taxon>Fungi</taxon>
        <taxon>Dikarya</taxon>
        <taxon>Ascomycota</taxon>
        <taxon>Pezizomycotina</taxon>
        <taxon>Sordariomycetes</taxon>
        <taxon>Sordariomycetidae</taxon>
        <taxon>Sordariales</taxon>
        <taxon>Chaetomiaceae</taxon>
        <taxon>Thermothielavioides</taxon>
        <taxon>Thermothielavioides terrestris</taxon>
    </lineage>
</organism>
<proteinExistence type="predicted"/>
<dbReference type="AlphaFoldDB" id="G2QUX3"/>
<accession>G2QUX3</accession>
<evidence type="ECO:0000313" key="3">
    <source>
        <dbReference type="EMBL" id="AEO63768.1"/>
    </source>
</evidence>
<reference evidence="3 4" key="1">
    <citation type="journal article" date="2011" name="Nat. Biotechnol.">
        <title>Comparative genomic analysis of the thermophilic biomass-degrading fungi Myceliophthora thermophila and Thielavia terrestris.</title>
        <authorList>
            <person name="Berka R.M."/>
            <person name="Grigoriev I.V."/>
            <person name="Otillar R."/>
            <person name="Salamov A."/>
            <person name="Grimwood J."/>
            <person name="Reid I."/>
            <person name="Ishmael N."/>
            <person name="John T."/>
            <person name="Darmond C."/>
            <person name="Moisan M.-C."/>
            <person name="Henrissat B."/>
            <person name="Coutinho P.M."/>
            <person name="Lombard V."/>
            <person name="Natvig D.O."/>
            <person name="Lindquist E."/>
            <person name="Schmutz J."/>
            <person name="Lucas S."/>
            <person name="Harris P."/>
            <person name="Powlowski J."/>
            <person name="Bellemare A."/>
            <person name="Taylor D."/>
            <person name="Butler G."/>
            <person name="de Vries R.P."/>
            <person name="Allijn I.E."/>
            <person name="van den Brink J."/>
            <person name="Ushinsky S."/>
            <person name="Storms R."/>
            <person name="Powell A.J."/>
            <person name="Paulsen I.T."/>
            <person name="Elbourne L.D.H."/>
            <person name="Baker S.E."/>
            <person name="Magnuson J."/>
            <person name="LaBoissiere S."/>
            <person name="Clutterbuck A.J."/>
            <person name="Martinez D."/>
            <person name="Wogulis M."/>
            <person name="de Leon A.L."/>
            <person name="Rey M.W."/>
            <person name="Tsang A."/>
        </authorList>
    </citation>
    <scope>NUCLEOTIDE SEQUENCE [LARGE SCALE GENOMIC DNA]</scope>
    <source>
        <strain evidence="4">ATCC 38088 / NRRL 8126</strain>
    </source>
</reference>
<feature type="transmembrane region" description="Helical" evidence="2">
    <location>
        <begin position="123"/>
        <end position="150"/>
    </location>
</feature>
<dbReference type="HOGENOM" id="CLU_065008_0_0_1"/>
<evidence type="ECO:0000256" key="1">
    <source>
        <dbReference type="SAM" id="MobiDB-lite"/>
    </source>
</evidence>
<keyword evidence="2" id="KW-1133">Transmembrane helix</keyword>
<dbReference type="OrthoDB" id="5226655at2759"/>
<evidence type="ECO:0000256" key="2">
    <source>
        <dbReference type="SAM" id="Phobius"/>
    </source>
</evidence>
<dbReference type="KEGG" id="ttt:THITE_2109370"/>
<name>G2QUX3_THETT</name>
<dbReference type="RefSeq" id="XP_003650104.1">
    <property type="nucleotide sequence ID" value="XM_003650056.1"/>
</dbReference>
<dbReference type="Proteomes" id="UP000008181">
    <property type="component" value="Chromosome 1"/>
</dbReference>
<dbReference type="eggNOG" id="ENOG502SXHQ">
    <property type="taxonomic scope" value="Eukaryota"/>
</dbReference>
<keyword evidence="2" id="KW-0812">Transmembrane</keyword>
<keyword evidence="4" id="KW-1185">Reference proteome</keyword>
<feature type="compositionally biased region" description="Basic and acidic residues" evidence="1">
    <location>
        <begin position="1"/>
        <end position="10"/>
    </location>
</feature>
<dbReference type="GeneID" id="11515713"/>
<dbReference type="STRING" id="578455.G2QUX3"/>